<proteinExistence type="inferred from homology"/>
<protein>
    <recommendedName>
        <fullName evidence="21">Lysosomal dipeptide transporter MFSD1</fullName>
    </recommendedName>
    <alternativeName>
        <fullName evidence="22">Major facilitator superfamily domain-containing protein 1</fullName>
    </alternativeName>
</protein>
<evidence type="ECO:0000256" key="16">
    <source>
        <dbReference type="ARBA" id="ARBA00044900"/>
    </source>
</evidence>
<evidence type="ECO:0000256" key="3">
    <source>
        <dbReference type="ARBA" id="ARBA00022448"/>
    </source>
</evidence>
<organism evidence="28 29">
    <name type="scientific">Amphibalanus amphitrite</name>
    <name type="common">Striped barnacle</name>
    <name type="synonym">Balanus amphitrite</name>
    <dbReference type="NCBI Taxonomy" id="1232801"/>
    <lineage>
        <taxon>Eukaryota</taxon>
        <taxon>Metazoa</taxon>
        <taxon>Ecdysozoa</taxon>
        <taxon>Arthropoda</taxon>
        <taxon>Crustacea</taxon>
        <taxon>Multicrustacea</taxon>
        <taxon>Cirripedia</taxon>
        <taxon>Thoracica</taxon>
        <taxon>Thoracicalcarea</taxon>
        <taxon>Balanomorpha</taxon>
        <taxon>Balanoidea</taxon>
        <taxon>Balanidae</taxon>
        <taxon>Amphibalaninae</taxon>
        <taxon>Amphibalanus</taxon>
    </lineage>
</organism>
<evidence type="ECO:0000256" key="6">
    <source>
        <dbReference type="ARBA" id="ARBA00023136"/>
    </source>
</evidence>
<evidence type="ECO:0000256" key="1">
    <source>
        <dbReference type="ARBA" id="ARBA00004155"/>
    </source>
</evidence>
<comment type="subunit">
    <text evidence="24">Homodimer. Interacts with lysosomal protein GLMP (via lumenal domain); the interaction starts while both proteins are still in the endoplasmic reticulum and is required for stabilization of MFSD1 in lysosomes but has no direct effect on its targeting to lysosomes or transporter activity.</text>
</comment>
<feature type="transmembrane region" description="Helical" evidence="26">
    <location>
        <begin position="83"/>
        <end position="101"/>
    </location>
</feature>
<comment type="catalytic activity">
    <reaction evidence="16">
        <text>L-lysyl-L-lysine(out) = L-lysyl-L-lysine(in)</text>
        <dbReference type="Rhea" id="RHEA:79403"/>
        <dbReference type="ChEBI" id="CHEBI:229956"/>
    </reaction>
</comment>
<dbReference type="InterPro" id="IPR036259">
    <property type="entry name" value="MFS_trans_sf"/>
</dbReference>
<dbReference type="PANTHER" id="PTHR23512">
    <property type="entry name" value="MAJOR FACILITATOR SUPERFAMILY DOMAIN-CONTAINING PROTEIN 1"/>
    <property type="match status" value="1"/>
</dbReference>
<reference evidence="28 29" key="1">
    <citation type="submission" date="2019-07" db="EMBL/GenBank/DDBJ databases">
        <title>Draft genome assembly of a fouling barnacle, Amphibalanus amphitrite (Darwin, 1854): The first reference genome for Thecostraca.</title>
        <authorList>
            <person name="Kim W."/>
        </authorList>
    </citation>
    <scope>NUCLEOTIDE SEQUENCE [LARGE SCALE GENOMIC DNA]</scope>
    <source>
        <strain evidence="28">SNU_AA5</strain>
        <tissue evidence="28">Soma without cirri and trophi</tissue>
    </source>
</reference>
<dbReference type="SUPFAM" id="SSF103473">
    <property type="entry name" value="MFS general substrate transporter"/>
    <property type="match status" value="1"/>
</dbReference>
<feature type="transmembrane region" description="Helical" evidence="26">
    <location>
        <begin position="303"/>
        <end position="320"/>
    </location>
</feature>
<feature type="transmembrane region" description="Helical" evidence="26">
    <location>
        <begin position="384"/>
        <end position="407"/>
    </location>
</feature>
<comment type="catalytic activity">
    <reaction evidence="12">
        <text>L-lysyl-L-alpha-amino acid(out) = L-lysyl-L-alpha-amino acid(in)</text>
        <dbReference type="Rhea" id="RHEA:79387"/>
        <dbReference type="ChEBI" id="CHEBI:229965"/>
    </reaction>
</comment>
<evidence type="ECO:0000256" key="21">
    <source>
        <dbReference type="ARBA" id="ARBA00044985"/>
    </source>
</evidence>
<comment type="subcellular location">
    <subcellularLocation>
        <location evidence="1">Lysosome membrane</location>
        <topology evidence="1">Multi-pass membrane protein</topology>
    </subcellularLocation>
</comment>
<comment type="similarity">
    <text evidence="2">Belongs to the major facilitator superfamily.</text>
</comment>
<sequence>MSTGAEDAEVRVEPVPEPDEPELTGCGASICCDPRRPVHRFMVLPLICFIGFGSYFCYDGPGALQNDLKRDMGINTSQYSQLYAWYSWPNVVLSMVGGFLIDRVFGIRFGAIVFSLFVCVGQVIFALGGIVDLFWLMVAGRFVFGIGGESLCVAVNTYAVQWYKGKELNMVLGLTLSVARAGSTVNFNVMKPLYDAVSENFDGYKATGVTLMIAGSATVLSLVLSIVMWYFDKRAQIILRRDEGKTGEEVHITDVKDFPISFWMLTTICVFYYSAIFPFVSFGQVFFIRKFEMSPAEANSCTGVIYIISLVASPIIGLSIDFTGRNILWVMASVLMTVGCHALMAFSFVNPWVAMSILGLAFSMLASALWPMVALVIPERQCGTAYGIMQSVQNLGLALVNMLGGTIVDNSGYLVLEVFFLACLCVSLVACIVIWVMDDLKHEGYLNGSRAVKHAIEQRRPTMMAAIVILVHDAARGGSLNMTPGQRRRFDACSKRALSRPDDTEPLVTEDDQPEQQ</sequence>
<evidence type="ECO:0000256" key="7">
    <source>
        <dbReference type="ARBA" id="ARBA00023228"/>
    </source>
</evidence>
<evidence type="ECO:0000256" key="19">
    <source>
        <dbReference type="ARBA" id="ARBA00044919"/>
    </source>
</evidence>
<evidence type="ECO:0000256" key="22">
    <source>
        <dbReference type="ARBA" id="ARBA00045018"/>
    </source>
</evidence>
<keyword evidence="29" id="KW-1185">Reference proteome</keyword>
<evidence type="ECO:0000256" key="17">
    <source>
        <dbReference type="ARBA" id="ARBA00044903"/>
    </source>
</evidence>
<feature type="transmembrane region" description="Helical" evidence="26">
    <location>
        <begin position="142"/>
        <end position="159"/>
    </location>
</feature>
<comment type="catalytic activity">
    <reaction evidence="17">
        <text>L-arginyl-glycine(out) = L-arginyl-glycine(in)</text>
        <dbReference type="Rhea" id="RHEA:79391"/>
        <dbReference type="ChEBI" id="CHEBI:229955"/>
    </reaction>
</comment>
<feature type="transmembrane region" description="Helical" evidence="26">
    <location>
        <begin position="352"/>
        <end position="377"/>
    </location>
</feature>
<feature type="transmembrane region" description="Helical" evidence="26">
    <location>
        <begin position="327"/>
        <end position="346"/>
    </location>
</feature>
<feature type="transmembrane region" description="Helical" evidence="26">
    <location>
        <begin position="171"/>
        <end position="189"/>
    </location>
</feature>
<evidence type="ECO:0000256" key="5">
    <source>
        <dbReference type="ARBA" id="ARBA00022989"/>
    </source>
</evidence>
<feature type="region of interest" description="Disordered" evidence="25">
    <location>
        <begin position="1"/>
        <end position="20"/>
    </location>
</feature>
<comment type="catalytic activity">
    <reaction evidence="20">
        <text>L-lysyl-glycine(out) = L-lysyl-glycine(in)</text>
        <dbReference type="Rhea" id="RHEA:79407"/>
        <dbReference type="ChEBI" id="CHEBI:191202"/>
    </reaction>
</comment>
<keyword evidence="4 26" id="KW-0812">Transmembrane</keyword>
<comment type="function">
    <text evidence="23">Lysosomal dipeptide uniporter that selectively exports lysine, arginine or histidine-containing dipeptides with a net positive charge from the lysosome lumen into the cytosol. Could play a role in a specific type of protein O-glycosylation indirectly regulating macrophages migration and tissue invasion. Also essential for liver homeostasis.</text>
</comment>
<comment type="catalytic activity">
    <reaction evidence="14">
        <text>L-aspartyl-L-lysine(out) = L-aspartyl-L-lysine(in)</text>
        <dbReference type="Rhea" id="RHEA:79411"/>
        <dbReference type="ChEBI" id="CHEBI:229953"/>
    </reaction>
</comment>
<gene>
    <name evidence="28" type="primary">mfsd1_1</name>
    <name evidence="28" type="ORF">FJT64_023325</name>
</gene>
<evidence type="ECO:0000256" key="9">
    <source>
        <dbReference type="ARBA" id="ARBA00044878"/>
    </source>
</evidence>
<dbReference type="PROSITE" id="PS50850">
    <property type="entry name" value="MFS"/>
    <property type="match status" value="1"/>
</dbReference>
<evidence type="ECO:0000259" key="27">
    <source>
        <dbReference type="PROSITE" id="PS50850"/>
    </source>
</evidence>
<accession>A0A6A4WS32</accession>
<feature type="region of interest" description="Disordered" evidence="25">
    <location>
        <begin position="495"/>
        <end position="517"/>
    </location>
</feature>
<evidence type="ECO:0000256" key="24">
    <source>
        <dbReference type="ARBA" id="ARBA00046376"/>
    </source>
</evidence>
<evidence type="ECO:0000256" key="26">
    <source>
        <dbReference type="SAM" id="Phobius"/>
    </source>
</evidence>
<feature type="transmembrane region" description="Helical" evidence="26">
    <location>
        <begin position="262"/>
        <end position="283"/>
    </location>
</feature>
<evidence type="ECO:0000313" key="28">
    <source>
        <dbReference type="EMBL" id="KAF0304931.1"/>
    </source>
</evidence>
<comment type="catalytic activity">
    <reaction evidence="13">
        <text>L-alpha-aminoacyl-L-lysine(out) = L-alpha-aminoacyl-L-lysine(in)</text>
        <dbReference type="Rhea" id="RHEA:79383"/>
        <dbReference type="ChEBI" id="CHEBI:229966"/>
    </reaction>
</comment>
<evidence type="ECO:0000256" key="20">
    <source>
        <dbReference type="ARBA" id="ARBA00044924"/>
    </source>
</evidence>
<evidence type="ECO:0000256" key="2">
    <source>
        <dbReference type="ARBA" id="ARBA00008335"/>
    </source>
</evidence>
<comment type="catalytic activity">
    <reaction evidence="9">
        <text>L-histidyl-glycine(out) = L-histidyl-glycine(in)</text>
        <dbReference type="Rhea" id="RHEA:79395"/>
        <dbReference type="ChEBI" id="CHEBI:229957"/>
    </reaction>
</comment>
<evidence type="ECO:0000256" key="15">
    <source>
        <dbReference type="ARBA" id="ARBA00044899"/>
    </source>
</evidence>
<dbReference type="Pfam" id="PF07690">
    <property type="entry name" value="MFS_1"/>
    <property type="match status" value="1"/>
</dbReference>
<dbReference type="InterPro" id="IPR020846">
    <property type="entry name" value="MFS_dom"/>
</dbReference>
<comment type="caution">
    <text evidence="28">The sequence shown here is derived from an EMBL/GenBank/DDBJ whole genome shotgun (WGS) entry which is preliminary data.</text>
</comment>
<dbReference type="Gene3D" id="1.20.1250.20">
    <property type="entry name" value="MFS general substrate transporter like domains"/>
    <property type="match status" value="2"/>
</dbReference>
<evidence type="ECO:0000256" key="11">
    <source>
        <dbReference type="ARBA" id="ARBA00044884"/>
    </source>
</evidence>
<feature type="domain" description="Major facilitator superfamily (MFS) profile" evidence="27">
    <location>
        <begin position="40"/>
        <end position="441"/>
    </location>
</feature>
<evidence type="ECO:0000256" key="25">
    <source>
        <dbReference type="SAM" id="MobiDB-lite"/>
    </source>
</evidence>
<dbReference type="CDD" id="cd17340">
    <property type="entry name" value="MFS_MFSD1"/>
    <property type="match status" value="1"/>
</dbReference>
<keyword evidence="3" id="KW-0813">Transport</keyword>
<keyword evidence="5 26" id="KW-1133">Transmembrane helix</keyword>
<comment type="catalytic activity">
    <reaction evidence="18">
        <text>L-histidyl-L-alpha-amino acid(out) = L-histidyl-L-alpha-amino acid(in)</text>
        <dbReference type="Rhea" id="RHEA:79379"/>
        <dbReference type="ChEBI" id="CHEBI:229964"/>
    </reaction>
</comment>
<evidence type="ECO:0000256" key="8">
    <source>
        <dbReference type="ARBA" id="ARBA00044876"/>
    </source>
</evidence>
<evidence type="ECO:0000313" key="29">
    <source>
        <dbReference type="Proteomes" id="UP000440578"/>
    </source>
</evidence>
<evidence type="ECO:0000256" key="13">
    <source>
        <dbReference type="ARBA" id="ARBA00044893"/>
    </source>
</evidence>
<feature type="transmembrane region" description="Helical" evidence="26">
    <location>
        <begin position="209"/>
        <end position="231"/>
    </location>
</feature>
<keyword evidence="7" id="KW-0458">Lysosome</keyword>
<comment type="catalytic activity">
    <reaction evidence="15">
        <text>L-arginyl-L-alpha-amino acid(out) = L-arginyl-L-alpha-amino acid(in)</text>
        <dbReference type="Rhea" id="RHEA:79371"/>
        <dbReference type="ChEBI" id="CHEBI:84315"/>
    </reaction>
</comment>
<dbReference type="InterPro" id="IPR011701">
    <property type="entry name" value="MFS"/>
</dbReference>
<dbReference type="OrthoDB" id="424834at2759"/>
<feature type="compositionally biased region" description="Acidic residues" evidence="25">
    <location>
        <begin position="504"/>
        <end position="517"/>
    </location>
</feature>
<dbReference type="AlphaFoldDB" id="A0A6A4WS32"/>
<evidence type="ECO:0000256" key="10">
    <source>
        <dbReference type="ARBA" id="ARBA00044881"/>
    </source>
</evidence>
<keyword evidence="6 26" id="KW-0472">Membrane</keyword>
<evidence type="ECO:0000256" key="18">
    <source>
        <dbReference type="ARBA" id="ARBA00044912"/>
    </source>
</evidence>
<feature type="transmembrane region" description="Helical" evidence="26">
    <location>
        <begin position="43"/>
        <end position="63"/>
    </location>
</feature>
<feature type="transmembrane region" description="Helical" evidence="26">
    <location>
        <begin position="413"/>
        <end position="437"/>
    </location>
</feature>
<name>A0A6A4WS32_AMPAM</name>
<evidence type="ECO:0000256" key="4">
    <source>
        <dbReference type="ARBA" id="ARBA00022692"/>
    </source>
</evidence>
<dbReference type="Proteomes" id="UP000440578">
    <property type="component" value="Unassembled WGS sequence"/>
</dbReference>
<dbReference type="GO" id="GO:0005765">
    <property type="term" value="C:lysosomal membrane"/>
    <property type="evidence" value="ECO:0007669"/>
    <property type="project" value="UniProtKB-SubCell"/>
</dbReference>
<comment type="catalytic activity">
    <reaction evidence="10">
        <text>L-alpha-aminoacyl-L-arginine(out) = L-alpha-aminoacyl-L-arginine(in)</text>
        <dbReference type="Rhea" id="RHEA:79367"/>
        <dbReference type="ChEBI" id="CHEBI:229968"/>
    </reaction>
</comment>
<comment type="catalytic activity">
    <reaction evidence="8">
        <text>L-lysyl-L-alanine(out) = L-lysyl-L-alanine(in)</text>
        <dbReference type="Rhea" id="RHEA:79399"/>
        <dbReference type="ChEBI" id="CHEBI:229954"/>
    </reaction>
</comment>
<feature type="transmembrane region" description="Helical" evidence="26">
    <location>
        <begin position="113"/>
        <end position="136"/>
    </location>
</feature>
<comment type="catalytic activity">
    <reaction evidence="11">
        <text>L-alpha-aminoacyl-L-histidine(out) = L-alpha-aminoacyl-L-histidine(in)</text>
        <dbReference type="Rhea" id="RHEA:79375"/>
        <dbReference type="ChEBI" id="CHEBI:229967"/>
    </reaction>
</comment>
<dbReference type="GO" id="GO:0022857">
    <property type="term" value="F:transmembrane transporter activity"/>
    <property type="evidence" value="ECO:0007669"/>
    <property type="project" value="InterPro"/>
</dbReference>
<evidence type="ECO:0000256" key="14">
    <source>
        <dbReference type="ARBA" id="ARBA00044898"/>
    </source>
</evidence>
<dbReference type="PANTHER" id="PTHR23512:SF3">
    <property type="entry name" value="MAJOR FACILITATOR SUPERFAMILY DOMAIN-CONTAINING PROTEIN 1"/>
    <property type="match status" value="1"/>
</dbReference>
<comment type="catalytic activity">
    <reaction evidence="19">
        <text>L-alanyl-L-lysine(out) = L-alanyl-L-lysine(in)</text>
        <dbReference type="Rhea" id="RHEA:79415"/>
        <dbReference type="ChEBI" id="CHEBI:192470"/>
    </reaction>
</comment>
<evidence type="ECO:0000256" key="23">
    <source>
        <dbReference type="ARBA" id="ARBA00045709"/>
    </source>
</evidence>
<dbReference type="EMBL" id="VIIS01000795">
    <property type="protein sequence ID" value="KAF0304931.1"/>
    <property type="molecule type" value="Genomic_DNA"/>
</dbReference>
<evidence type="ECO:0000256" key="12">
    <source>
        <dbReference type="ARBA" id="ARBA00044891"/>
    </source>
</evidence>
<dbReference type="InterPro" id="IPR052187">
    <property type="entry name" value="MFSD1"/>
</dbReference>